<reference evidence="1 2" key="1">
    <citation type="journal article" date="2012" name="J. Bacteriol.">
        <title>Complete Genome Sequence of the Naphthalene-Degrading Pseudomonas putida Strain ND6.</title>
        <authorList>
            <person name="Li S."/>
            <person name="Zhao H."/>
            <person name="Li Y."/>
            <person name="Niu S."/>
            <person name="Cai B."/>
        </authorList>
    </citation>
    <scope>NUCLEOTIDE SEQUENCE [LARGE SCALE GENOMIC DNA]</scope>
    <source>
        <strain evidence="1 2">ND6</strain>
    </source>
</reference>
<dbReference type="EMBL" id="CP003588">
    <property type="protein sequence ID" value="AFK68635.1"/>
    <property type="molecule type" value="Genomic_DNA"/>
</dbReference>
<protein>
    <submittedName>
        <fullName evidence="1">Uncharacterized protein</fullName>
    </submittedName>
</protein>
<proteinExistence type="predicted"/>
<dbReference type="AlphaFoldDB" id="I3UT14"/>
<organism evidence="1 2">
    <name type="scientific">Pseudomonas putida ND6</name>
    <dbReference type="NCBI Taxonomy" id="231023"/>
    <lineage>
        <taxon>Bacteria</taxon>
        <taxon>Pseudomonadati</taxon>
        <taxon>Pseudomonadota</taxon>
        <taxon>Gammaproteobacteria</taxon>
        <taxon>Pseudomonadales</taxon>
        <taxon>Pseudomonadaceae</taxon>
        <taxon>Pseudomonas</taxon>
    </lineage>
</organism>
<dbReference type="HOGENOM" id="CLU_3295230_0_0_6"/>
<name>I3UT14_PSEPU</name>
<sequence length="40" mass="4413">MRIDMDRLGRTLFNMRVPGWQSAGALPWLGKGGPTKAIVD</sequence>
<dbReference type="KEGG" id="ppi:YSA_03455"/>
<evidence type="ECO:0000313" key="2">
    <source>
        <dbReference type="Proteomes" id="UP000005268"/>
    </source>
</evidence>
<evidence type="ECO:0000313" key="1">
    <source>
        <dbReference type="EMBL" id="AFK68635.1"/>
    </source>
</evidence>
<gene>
    <name evidence="1" type="ORF">YSA_03455</name>
</gene>
<accession>I3UT14</accession>
<dbReference type="Proteomes" id="UP000005268">
    <property type="component" value="Chromosome"/>
</dbReference>